<proteinExistence type="predicted"/>
<accession>A0A6L2KHV9</accession>
<evidence type="ECO:0000313" key="1">
    <source>
        <dbReference type="EMBL" id="GEU47464.1"/>
    </source>
</evidence>
<organism evidence="1">
    <name type="scientific">Tanacetum cinerariifolium</name>
    <name type="common">Dalmatian daisy</name>
    <name type="synonym">Chrysanthemum cinerariifolium</name>
    <dbReference type="NCBI Taxonomy" id="118510"/>
    <lineage>
        <taxon>Eukaryota</taxon>
        <taxon>Viridiplantae</taxon>
        <taxon>Streptophyta</taxon>
        <taxon>Embryophyta</taxon>
        <taxon>Tracheophyta</taxon>
        <taxon>Spermatophyta</taxon>
        <taxon>Magnoliopsida</taxon>
        <taxon>eudicotyledons</taxon>
        <taxon>Gunneridae</taxon>
        <taxon>Pentapetalae</taxon>
        <taxon>asterids</taxon>
        <taxon>campanulids</taxon>
        <taxon>Asterales</taxon>
        <taxon>Asteraceae</taxon>
        <taxon>Asteroideae</taxon>
        <taxon>Anthemideae</taxon>
        <taxon>Anthemidinae</taxon>
        <taxon>Tanacetum</taxon>
    </lineage>
</organism>
<comment type="caution">
    <text evidence="1">The sequence shown here is derived from an EMBL/GenBank/DDBJ whole genome shotgun (WGS) entry which is preliminary data.</text>
</comment>
<dbReference type="EMBL" id="BKCJ010002274">
    <property type="protein sequence ID" value="GEU47464.1"/>
    <property type="molecule type" value="Genomic_DNA"/>
</dbReference>
<sequence>MRSCCLIIPSAEKRHCYPVFSQNLSGCGLSVDQETSVLVVLQRAFTRPFEYGGICYPVSQRRLAVVTCFLSQVSPVFKRSLLLKSLTMDRNGIPLSMVFYRFRNMRPTSGRAEYTSQIVDVQIQRVAAVNVTHTTDRNCVPLSMVFDRFRNMRPTSGWAEYTSQTGLLLFTSVTLRTETEFLFPRFALTVEARIQTVVAVDVPNTTDRNCVPISKVFDRFRNLQATNDQAEYTCSRPVAAIGSKDRGSVYTPIVHVSKALEAALAGLTSNNTRKNLQHTSDLLMRLFFLFVQTTYCIWVFLWPSTSNEKPPPYRQPAYISLFQRFQLQRHTAIVFAVLGPLGISNAGSGGNSVNLQRLVNFSDVDVLKSVTRVDQLKDLEYLRYGSKGSRPALSISKMQAAYYPDDGLEQMVSDQFWIDEDAVRTHMRILSVVRIEVFSMHGYDYMKKIVLLRADLNEHVIAERDFNYLYLSNFEDLYLLNLQGHLNHLPPKDKKILTTAVNQWTRQLVIRQRVEDFQLGIESYQTQLNLTKPQWDATGFEYKHDYTVIDSPKTAIFRDKYGV</sequence>
<protein>
    <submittedName>
        <fullName evidence="1">Uncharacterized protein</fullName>
    </submittedName>
</protein>
<gene>
    <name evidence="1" type="ORF">Tci_019442</name>
</gene>
<dbReference type="AlphaFoldDB" id="A0A6L2KHV9"/>
<reference evidence="1" key="1">
    <citation type="journal article" date="2019" name="Sci. Rep.">
        <title>Draft genome of Tanacetum cinerariifolium, the natural source of mosquito coil.</title>
        <authorList>
            <person name="Yamashiro T."/>
            <person name="Shiraishi A."/>
            <person name="Satake H."/>
            <person name="Nakayama K."/>
        </authorList>
    </citation>
    <scope>NUCLEOTIDE SEQUENCE</scope>
</reference>
<name>A0A6L2KHV9_TANCI</name>